<reference evidence="2" key="1">
    <citation type="submission" date="2023-04" db="EMBL/GenBank/DDBJ databases">
        <title>Genome dynamics across the evolutionary transition to endosymbiosis.</title>
        <authorList>
            <person name="Siozios S."/>
            <person name="Nadal-Jimenez P."/>
            <person name="Azagi T."/>
            <person name="Sprong H."/>
            <person name="Frost C.L."/>
            <person name="Parratt S.R."/>
            <person name="Taylor G."/>
            <person name="Brettell L."/>
            <person name="Lew K.C."/>
            <person name="Croft L."/>
            <person name="King K.C."/>
            <person name="Brockhurst M.A."/>
            <person name="Hypsa V."/>
            <person name="Novakova E."/>
            <person name="Darby A.C."/>
            <person name="Hurst G.D.D."/>
        </authorList>
    </citation>
    <scope>NUCLEOTIDE SEQUENCE</scope>
    <source>
        <strain evidence="2">AIh</strain>
        <plasmid evidence="2">paIh3</plasmid>
    </source>
</reference>
<dbReference type="SUPFAM" id="SSF46894">
    <property type="entry name" value="C-terminal effector domain of the bipartite response regulators"/>
    <property type="match status" value="1"/>
</dbReference>
<dbReference type="InterPro" id="IPR016032">
    <property type="entry name" value="Sig_transdc_resp-reg_C-effctor"/>
</dbReference>
<name>A0AA95GD78_9GAMM</name>
<dbReference type="Proteomes" id="UP001177597">
    <property type="component" value="Plasmid paIh3"/>
</dbReference>
<dbReference type="RefSeq" id="WP_280628368.1">
    <property type="nucleotide sequence ID" value="NZ_CP123493.1"/>
</dbReference>
<dbReference type="EMBL" id="CP123493">
    <property type="protein sequence ID" value="WGL93949.1"/>
    <property type="molecule type" value="Genomic_DNA"/>
</dbReference>
<evidence type="ECO:0000313" key="3">
    <source>
        <dbReference type="Proteomes" id="UP001177597"/>
    </source>
</evidence>
<keyword evidence="2" id="KW-0614">Plasmid</keyword>
<geneLocation type="plasmid" evidence="2 3">
    <name>paIh3</name>
</geneLocation>
<dbReference type="GO" id="GO:0003677">
    <property type="term" value="F:DNA binding"/>
    <property type="evidence" value="ECO:0007669"/>
    <property type="project" value="InterPro"/>
</dbReference>
<protein>
    <submittedName>
        <fullName evidence="2">Uncharacterized protein</fullName>
    </submittedName>
</protein>
<organism evidence="2 3">
    <name type="scientific">Arsenophonus nasoniae</name>
    <name type="common">son-killer infecting Nasonia vitripennis</name>
    <dbReference type="NCBI Taxonomy" id="638"/>
    <lineage>
        <taxon>Bacteria</taxon>
        <taxon>Pseudomonadati</taxon>
        <taxon>Pseudomonadota</taxon>
        <taxon>Gammaproteobacteria</taxon>
        <taxon>Enterobacterales</taxon>
        <taxon>Morganellaceae</taxon>
        <taxon>Arsenophonus</taxon>
    </lineage>
</organism>
<accession>A0AA95GD78</accession>
<evidence type="ECO:0000313" key="2">
    <source>
        <dbReference type="EMBL" id="WGL93949.1"/>
    </source>
</evidence>
<evidence type="ECO:0000313" key="1">
    <source>
        <dbReference type="EMBL" id="WGL93936.1"/>
    </source>
</evidence>
<dbReference type="EMBL" id="CP123493">
    <property type="protein sequence ID" value="WGL93936.1"/>
    <property type="molecule type" value="Genomic_DNA"/>
</dbReference>
<sequence>MSVFYSDELKQFTHLFPEFTQTQQENVFLFAIGIPIANIADIRHVSIRSVQASLIEAQHRLELGSTSSLRAVAQMRLFLPLLRLAFYFFHEKRDFDEV</sequence>
<dbReference type="GO" id="GO:0006355">
    <property type="term" value="P:regulation of DNA-templated transcription"/>
    <property type="evidence" value="ECO:0007669"/>
    <property type="project" value="InterPro"/>
</dbReference>
<proteinExistence type="predicted"/>
<dbReference type="AlphaFoldDB" id="A0AA95GD78"/>
<gene>
    <name evidence="2" type="ORF">QE207_01015</name>
    <name evidence="1" type="ORF">QE207_01220</name>
</gene>